<feature type="transmembrane region" description="Helical" evidence="19">
    <location>
        <begin position="231"/>
        <end position="249"/>
    </location>
</feature>
<dbReference type="RefSeq" id="WP_184385815.1">
    <property type="nucleotide sequence ID" value="NZ_JACIDJ010000006.1"/>
</dbReference>
<evidence type="ECO:0000256" key="16">
    <source>
        <dbReference type="ARBA" id="ARBA00032853"/>
    </source>
</evidence>
<dbReference type="AlphaFoldDB" id="A0A840AFC2"/>
<evidence type="ECO:0000256" key="2">
    <source>
        <dbReference type="ARBA" id="ARBA00004651"/>
    </source>
</evidence>
<evidence type="ECO:0000256" key="7">
    <source>
        <dbReference type="ARBA" id="ARBA00022475"/>
    </source>
</evidence>
<evidence type="ECO:0000256" key="5">
    <source>
        <dbReference type="ARBA" id="ARBA00013200"/>
    </source>
</evidence>
<evidence type="ECO:0000256" key="12">
    <source>
        <dbReference type="ARBA" id="ARBA00022989"/>
    </source>
</evidence>
<dbReference type="UniPathway" id="UPA00148">
    <property type="reaction ID" value="UER00238"/>
</dbReference>
<dbReference type="Pfam" id="PF02654">
    <property type="entry name" value="CobS"/>
    <property type="match status" value="1"/>
</dbReference>
<keyword evidence="10 19" id="KW-0812">Transmembrane</keyword>
<evidence type="ECO:0000256" key="19">
    <source>
        <dbReference type="HAMAP-Rule" id="MF_00719"/>
    </source>
</evidence>
<keyword evidence="9 19" id="KW-0808">Transferase</keyword>
<feature type="transmembrane region" description="Helical" evidence="19">
    <location>
        <begin position="35"/>
        <end position="55"/>
    </location>
</feature>
<feature type="transmembrane region" description="Helical" evidence="19">
    <location>
        <begin position="137"/>
        <end position="159"/>
    </location>
</feature>
<feature type="transmembrane region" description="Helical" evidence="19">
    <location>
        <begin position="110"/>
        <end position="131"/>
    </location>
</feature>
<comment type="subcellular location">
    <subcellularLocation>
        <location evidence="2 19">Cell membrane</location>
        <topology evidence="2 19">Multi-pass membrane protein</topology>
    </subcellularLocation>
</comment>
<evidence type="ECO:0000256" key="13">
    <source>
        <dbReference type="ARBA" id="ARBA00023136"/>
    </source>
</evidence>
<reference evidence="20 21" key="1">
    <citation type="submission" date="2020-08" db="EMBL/GenBank/DDBJ databases">
        <title>Genomic Encyclopedia of Type Strains, Phase IV (KMG-IV): sequencing the most valuable type-strain genomes for metagenomic binning, comparative biology and taxonomic classification.</title>
        <authorList>
            <person name="Goeker M."/>
        </authorList>
    </citation>
    <scope>NUCLEOTIDE SEQUENCE [LARGE SCALE GENOMIC DNA]</scope>
    <source>
        <strain evidence="20 21">DSM 19979</strain>
    </source>
</reference>
<evidence type="ECO:0000256" key="9">
    <source>
        <dbReference type="ARBA" id="ARBA00022679"/>
    </source>
</evidence>
<dbReference type="PANTHER" id="PTHR34148">
    <property type="entry name" value="ADENOSYLCOBINAMIDE-GDP RIBAZOLETRANSFERASE"/>
    <property type="match status" value="1"/>
</dbReference>
<protein>
    <recommendedName>
        <fullName evidence="6 19">Adenosylcobinamide-GDP ribazoletransferase</fullName>
        <ecNumber evidence="5 19">2.7.8.26</ecNumber>
    </recommendedName>
    <alternativeName>
        <fullName evidence="16 19">Cobalamin synthase</fullName>
    </alternativeName>
    <alternativeName>
        <fullName evidence="15 19">Cobalamin-5'-phosphate synthase</fullName>
    </alternativeName>
</protein>
<keyword evidence="7 19" id="KW-1003">Cell membrane</keyword>
<proteinExistence type="inferred from homology"/>
<evidence type="ECO:0000313" key="20">
    <source>
        <dbReference type="EMBL" id="MBB3899757.1"/>
    </source>
</evidence>
<dbReference type="GO" id="GO:0051073">
    <property type="term" value="F:adenosylcobinamide-GDP ribazoletransferase activity"/>
    <property type="evidence" value="ECO:0007669"/>
    <property type="project" value="UniProtKB-UniRule"/>
</dbReference>
<keyword evidence="12 19" id="KW-1133">Transmembrane helix</keyword>
<name>A0A840AFC2_9PROT</name>
<comment type="catalytic activity">
    <reaction evidence="18 19">
        <text>alpha-ribazole 5'-phosphate + adenosylcob(III)inamide-GDP = adenosylcob(III)alamin 5'-phosphate + GMP + H(+)</text>
        <dbReference type="Rhea" id="RHEA:23560"/>
        <dbReference type="ChEBI" id="CHEBI:15378"/>
        <dbReference type="ChEBI" id="CHEBI:57918"/>
        <dbReference type="ChEBI" id="CHEBI:58115"/>
        <dbReference type="ChEBI" id="CHEBI:60487"/>
        <dbReference type="ChEBI" id="CHEBI:60493"/>
        <dbReference type="EC" id="2.7.8.26"/>
    </reaction>
</comment>
<evidence type="ECO:0000256" key="3">
    <source>
        <dbReference type="ARBA" id="ARBA00004663"/>
    </source>
</evidence>
<evidence type="ECO:0000256" key="10">
    <source>
        <dbReference type="ARBA" id="ARBA00022692"/>
    </source>
</evidence>
<comment type="function">
    <text evidence="14 19">Joins adenosylcobinamide-GDP and alpha-ribazole to generate adenosylcobalamin (Ado-cobalamin). Also synthesizes adenosylcobalamin 5'-phosphate from adenosylcobinamide-GDP and alpha-ribazole 5'-phosphate.</text>
</comment>
<dbReference type="InterPro" id="IPR003805">
    <property type="entry name" value="CobS"/>
</dbReference>
<gene>
    <name evidence="19" type="primary">cobS</name>
    <name evidence="20" type="ORF">GGQ83_003217</name>
</gene>
<dbReference type="GO" id="GO:0005886">
    <property type="term" value="C:plasma membrane"/>
    <property type="evidence" value="ECO:0007669"/>
    <property type="project" value="UniProtKB-SubCell"/>
</dbReference>
<keyword evidence="13 19" id="KW-0472">Membrane</keyword>
<keyword evidence="8 19" id="KW-0169">Cobalamin biosynthesis</keyword>
<keyword evidence="21" id="KW-1185">Reference proteome</keyword>
<evidence type="ECO:0000256" key="1">
    <source>
        <dbReference type="ARBA" id="ARBA00001946"/>
    </source>
</evidence>
<organism evidence="20 21">
    <name type="scientific">Roseococcus suduntuyensis</name>
    <dbReference type="NCBI Taxonomy" id="455361"/>
    <lineage>
        <taxon>Bacteria</taxon>
        <taxon>Pseudomonadati</taxon>
        <taxon>Pseudomonadota</taxon>
        <taxon>Alphaproteobacteria</taxon>
        <taxon>Acetobacterales</taxon>
        <taxon>Roseomonadaceae</taxon>
        <taxon>Roseococcus</taxon>
    </lineage>
</organism>
<evidence type="ECO:0000256" key="11">
    <source>
        <dbReference type="ARBA" id="ARBA00022842"/>
    </source>
</evidence>
<evidence type="ECO:0000313" key="21">
    <source>
        <dbReference type="Proteomes" id="UP000553193"/>
    </source>
</evidence>
<comment type="caution">
    <text evidence="20">The sequence shown here is derived from an EMBL/GenBank/DDBJ whole genome shotgun (WGS) entry which is preliminary data.</text>
</comment>
<dbReference type="EC" id="2.7.8.26" evidence="5 19"/>
<comment type="catalytic activity">
    <reaction evidence="17 19">
        <text>alpha-ribazole + adenosylcob(III)inamide-GDP = adenosylcob(III)alamin + GMP + H(+)</text>
        <dbReference type="Rhea" id="RHEA:16049"/>
        <dbReference type="ChEBI" id="CHEBI:10329"/>
        <dbReference type="ChEBI" id="CHEBI:15378"/>
        <dbReference type="ChEBI" id="CHEBI:18408"/>
        <dbReference type="ChEBI" id="CHEBI:58115"/>
        <dbReference type="ChEBI" id="CHEBI:60487"/>
        <dbReference type="EC" id="2.7.8.26"/>
    </reaction>
</comment>
<evidence type="ECO:0000256" key="6">
    <source>
        <dbReference type="ARBA" id="ARBA00015850"/>
    </source>
</evidence>
<dbReference type="HAMAP" id="MF_00719">
    <property type="entry name" value="CobS"/>
    <property type="match status" value="1"/>
</dbReference>
<dbReference type="PANTHER" id="PTHR34148:SF1">
    <property type="entry name" value="ADENOSYLCOBINAMIDE-GDP RIBAZOLETRANSFERASE"/>
    <property type="match status" value="1"/>
</dbReference>
<comment type="pathway">
    <text evidence="3 19">Cofactor biosynthesis; adenosylcobalamin biosynthesis; adenosylcobalamin from cob(II)yrinate a,c-diamide: step 7/7.</text>
</comment>
<dbReference type="EMBL" id="JACIDJ010000006">
    <property type="protein sequence ID" value="MBB3899757.1"/>
    <property type="molecule type" value="Genomic_DNA"/>
</dbReference>
<evidence type="ECO:0000256" key="8">
    <source>
        <dbReference type="ARBA" id="ARBA00022573"/>
    </source>
</evidence>
<comment type="cofactor">
    <cofactor evidence="1 19">
        <name>Mg(2+)</name>
        <dbReference type="ChEBI" id="CHEBI:18420"/>
    </cofactor>
</comment>
<evidence type="ECO:0000256" key="4">
    <source>
        <dbReference type="ARBA" id="ARBA00010561"/>
    </source>
</evidence>
<keyword evidence="11 19" id="KW-0460">Magnesium</keyword>
<feature type="transmembrane region" description="Helical" evidence="19">
    <location>
        <begin position="180"/>
        <end position="197"/>
    </location>
</feature>
<accession>A0A840AFC2</accession>
<dbReference type="GO" id="GO:0009236">
    <property type="term" value="P:cobalamin biosynthetic process"/>
    <property type="evidence" value="ECO:0007669"/>
    <property type="project" value="UniProtKB-UniRule"/>
</dbReference>
<evidence type="ECO:0000256" key="14">
    <source>
        <dbReference type="ARBA" id="ARBA00025228"/>
    </source>
</evidence>
<comment type="similarity">
    <text evidence="4 19">Belongs to the CobS family.</text>
</comment>
<evidence type="ECO:0000256" key="17">
    <source>
        <dbReference type="ARBA" id="ARBA00048623"/>
    </source>
</evidence>
<evidence type="ECO:0000256" key="18">
    <source>
        <dbReference type="ARBA" id="ARBA00049504"/>
    </source>
</evidence>
<sequence>MRDWVQPLALALRFLSRLSFPGEDMARFQRDLPRGLMFFPLAGALLAGPTALVLLGAAQVFPLYLAVLLALGFDAWLGRGLHEDALADLCDGLGGGRTPEDVLRIMKDSAIGAFGALALGFALVLRAAALVAQDDPWRAALALVVAGAVARLLMLAVIWRVPALPGLGGSVAGAMDGRRFALAVLLALPVLGVGGWLSPGGMALALLGAAAFFIWYRALLLRRLGGANGDAMGAAACAGLVMVPLGFAAW</sequence>
<dbReference type="Proteomes" id="UP000553193">
    <property type="component" value="Unassembled WGS sequence"/>
</dbReference>
<dbReference type="GO" id="GO:0008818">
    <property type="term" value="F:cobalamin 5'-phosphate synthase activity"/>
    <property type="evidence" value="ECO:0007669"/>
    <property type="project" value="UniProtKB-UniRule"/>
</dbReference>
<evidence type="ECO:0000256" key="15">
    <source>
        <dbReference type="ARBA" id="ARBA00032605"/>
    </source>
</evidence>